<evidence type="ECO:0008006" key="3">
    <source>
        <dbReference type="Google" id="ProtNLM"/>
    </source>
</evidence>
<evidence type="ECO:0000313" key="2">
    <source>
        <dbReference type="Proteomes" id="UP000574390"/>
    </source>
</evidence>
<proteinExistence type="predicted"/>
<accession>A0A7J6U9V7</accession>
<gene>
    <name evidence="1" type="ORF">FOZ62_027399</name>
</gene>
<organism evidence="1 2">
    <name type="scientific">Perkinsus olseni</name>
    <name type="common">Perkinsus atlanticus</name>
    <dbReference type="NCBI Taxonomy" id="32597"/>
    <lineage>
        <taxon>Eukaryota</taxon>
        <taxon>Sar</taxon>
        <taxon>Alveolata</taxon>
        <taxon>Perkinsozoa</taxon>
        <taxon>Perkinsea</taxon>
        <taxon>Perkinsida</taxon>
        <taxon>Perkinsidae</taxon>
        <taxon>Perkinsus</taxon>
    </lineage>
</organism>
<dbReference type="EMBL" id="JABANM010001548">
    <property type="protein sequence ID" value="KAF4754092.1"/>
    <property type="molecule type" value="Genomic_DNA"/>
</dbReference>
<protein>
    <recommendedName>
        <fullName evidence="3">Protein kinase domain-containing protein</fullName>
    </recommendedName>
</protein>
<dbReference type="SUPFAM" id="SSF56112">
    <property type="entry name" value="Protein kinase-like (PK-like)"/>
    <property type="match status" value="1"/>
</dbReference>
<comment type="caution">
    <text evidence="1">The sequence shown here is derived from an EMBL/GenBank/DDBJ whole genome shotgun (WGS) entry which is preliminary data.</text>
</comment>
<dbReference type="InterPro" id="IPR011009">
    <property type="entry name" value="Kinase-like_dom_sf"/>
</dbReference>
<dbReference type="AlphaFoldDB" id="A0A7J6U9V7"/>
<sequence length="175" mass="18544">MLLSSSPPPPPSSSRPHHLLLQGSASMAHLHPFPSSFTQFGPASVHQPSRSVLGGSLCASTTGPISCRPSLGPSVRGPTLAAGGSSSLPVQSMTRVAVGPYVKGSTGEVYELIEQLQSALFGGVYRARGLSTGKDYAVKVLHKRELARIQREAKDNRNIEFCEMPLSEVTFASKM</sequence>
<name>A0A7J6U9V7_PEROL</name>
<feature type="non-terminal residue" evidence="1">
    <location>
        <position position="1"/>
    </location>
</feature>
<dbReference type="Gene3D" id="3.30.200.20">
    <property type="entry name" value="Phosphorylase Kinase, domain 1"/>
    <property type="match status" value="1"/>
</dbReference>
<reference evidence="1 2" key="1">
    <citation type="submission" date="2020-04" db="EMBL/GenBank/DDBJ databases">
        <title>Perkinsus olseni comparative genomics.</title>
        <authorList>
            <person name="Bogema D.R."/>
        </authorList>
    </citation>
    <scope>NUCLEOTIDE SEQUENCE [LARGE SCALE GENOMIC DNA]</scope>
    <source>
        <strain evidence="1">ATCC PRA-205</strain>
    </source>
</reference>
<dbReference type="Proteomes" id="UP000574390">
    <property type="component" value="Unassembled WGS sequence"/>
</dbReference>
<evidence type="ECO:0000313" key="1">
    <source>
        <dbReference type="EMBL" id="KAF4754092.1"/>
    </source>
</evidence>